<comment type="caution">
    <text evidence="2">The sequence shown here is derived from an EMBL/GenBank/DDBJ whole genome shotgun (WGS) entry which is preliminary data.</text>
</comment>
<keyword evidence="3" id="KW-1185">Reference proteome</keyword>
<feature type="transmembrane region" description="Helical" evidence="1">
    <location>
        <begin position="86"/>
        <end position="104"/>
    </location>
</feature>
<keyword evidence="1" id="KW-1133">Transmembrane helix</keyword>
<feature type="transmembrane region" description="Helical" evidence="1">
    <location>
        <begin position="12"/>
        <end position="32"/>
    </location>
</feature>
<dbReference type="AlphaFoldDB" id="A0A0R1HQ56"/>
<dbReference type="RefSeq" id="WP_056941985.1">
    <property type="nucleotide sequence ID" value="NZ_AZCX01000002.1"/>
</dbReference>
<evidence type="ECO:0000256" key="1">
    <source>
        <dbReference type="SAM" id="Phobius"/>
    </source>
</evidence>
<dbReference type="Proteomes" id="UP000050911">
    <property type="component" value="Unassembled WGS sequence"/>
</dbReference>
<evidence type="ECO:0008006" key="4">
    <source>
        <dbReference type="Google" id="ProtNLM"/>
    </source>
</evidence>
<reference evidence="2 3" key="1">
    <citation type="journal article" date="2015" name="Genome Announc.">
        <title>Expanding the biotechnology potential of lactobacilli through comparative genomics of 213 strains and associated genera.</title>
        <authorList>
            <person name="Sun Z."/>
            <person name="Harris H.M."/>
            <person name="McCann A."/>
            <person name="Guo C."/>
            <person name="Argimon S."/>
            <person name="Zhang W."/>
            <person name="Yang X."/>
            <person name="Jeffery I.B."/>
            <person name="Cooney J.C."/>
            <person name="Kagawa T.F."/>
            <person name="Liu W."/>
            <person name="Song Y."/>
            <person name="Salvetti E."/>
            <person name="Wrobel A."/>
            <person name="Rasinkangas P."/>
            <person name="Parkhill J."/>
            <person name="Rea M.C."/>
            <person name="O'Sullivan O."/>
            <person name="Ritari J."/>
            <person name="Douillard F.P."/>
            <person name="Paul Ross R."/>
            <person name="Yang R."/>
            <person name="Briner A.E."/>
            <person name="Felis G.E."/>
            <person name="de Vos W.M."/>
            <person name="Barrangou R."/>
            <person name="Klaenhammer T.R."/>
            <person name="Caufield P.W."/>
            <person name="Cui Y."/>
            <person name="Zhang H."/>
            <person name="O'Toole P.W."/>
        </authorList>
    </citation>
    <scope>NUCLEOTIDE SEQUENCE [LARGE SCALE GENOMIC DNA]</scope>
    <source>
        <strain evidence="2 3">JCM 15530</strain>
    </source>
</reference>
<feature type="transmembrane region" description="Helical" evidence="1">
    <location>
        <begin position="62"/>
        <end position="80"/>
    </location>
</feature>
<keyword evidence="1" id="KW-0472">Membrane</keyword>
<organism evidence="2 3">
    <name type="scientific">Secundilactobacillus kimchicus JCM 15530</name>
    <dbReference type="NCBI Taxonomy" id="1302272"/>
    <lineage>
        <taxon>Bacteria</taxon>
        <taxon>Bacillati</taxon>
        <taxon>Bacillota</taxon>
        <taxon>Bacilli</taxon>
        <taxon>Lactobacillales</taxon>
        <taxon>Lactobacillaceae</taxon>
        <taxon>Secundilactobacillus</taxon>
    </lineage>
</organism>
<sequence length="119" mass="13125">MTKQPLKFTTVFGIAMIAIGLILEIGALFYHIGSRDSAEAVFTGAIALSVGNAFMISHSLKLSLTLSVLGSLGVGYFVFVSTHFNWLWFIVAVIAFVAFMISLLKLRETVRINHNTWQD</sequence>
<dbReference type="EMBL" id="AZCX01000002">
    <property type="protein sequence ID" value="KRK48768.1"/>
    <property type="molecule type" value="Genomic_DNA"/>
</dbReference>
<gene>
    <name evidence="2" type="ORF">FC96_GL001087</name>
</gene>
<dbReference type="STRING" id="1302272.FC96_GL001087"/>
<proteinExistence type="predicted"/>
<accession>A0A0R1HQ56</accession>
<protein>
    <recommendedName>
        <fullName evidence="4">Integral membrane protein</fullName>
    </recommendedName>
</protein>
<evidence type="ECO:0000313" key="3">
    <source>
        <dbReference type="Proteomes" id="UP000050911"/>
    </source>
</evidence>
<name>A0A0R1HQ56_9LACO</name>
<evidence type="ECO:0000313" key="2">
    <source>
        <dbReference type="EMBL" id="KRK48768.1"/>
    </source>
</evidence>
<keyword evidence="1" id="KW-0812">Transmembrane</keyword>
<dbReference type="PATRIC" id="fig|1302272.5.peg.1093"/>